<sequence length="89" mass="9448">MDPASLASGTTLQLATLRSVLYYGAVYGIVLAVAVWIYRDAKARGSDRALAWFLATLVFTILPVVAYMYLHRDAGPAGTDGPNGPDGSE</sequence>
<evidence type="ECO:0000256" key="1">
    <source>
        <dbReference type="SAM" id="Phobius"/>
    </source>
</evidence>
<name>A0ABD5R1E7_9EURY</name>
<keyword evidence="1" id="KW-1133">Transmembrane helix</keyword>
<evidence type="ECO:0000313" key="2">
    <source>
        <dbReference type="EMBL" id="MFC5278802.1"/>
    </source>
</evidence>
<evidence type="ECO:0000313" key="3">
    <source>
        <dbReference type="Proteomes" id="UP001596118"/>
    </source>
</evidence>
<accession>A0ABD5R1E7</accession>
<gene>
    <name evidence="2" type="ORF">ACFPM1_08560</name>
</gene>
<dbReference type="RefSeq" id="WP_256411213.1">
    <property type="nucleotide sequence ID" value="NZ_JANHDM010000003.1"/>
</dbReference>
<feature type="transmembrane region" description="Helical" evidence="1">
    <location>
        <begin position="20"/>
        <end position="38"/>
    </location>
</feature>
<comment type="caution">
    <text evidence="2">The sequence shown here is derived from an EMBL/GenBank/DDBJ whole genome shotgun (WGS) entry which is preliminary data.</text>
</comment>
<dbReference type="EMBL" id="JBHSKY010000007">
    <property type="protein sequence ID" value="MFC5278802.1"/>
    <property type="molecule type" value="Genomic_DNA"/>
</dbReference>
<dbReference type="AlphaFoldDB" id="A0ABD5R1E7"/>
<feature type="transmembrane region" description="Helical" evidence="1">
    <location>
        <begin position="50"/>
        <end position="70"/>
    </location>
</feature>
<organism evidence="2 3">
    <name type="scientific">Halorubrum rubrum</name>
    <dbReference type="NCBI Taxonomy" id="1126240"/>
    <lineage>
        <taxon>Archaea</taxon>
        <taxon>Methanobacteriati</taxon>
        <taxon>Methanobacteriota</taxon>
        <taxon>Stenosarchaea group</taxon>
        <taxon>Halobacteria</taxon>
        <taxon>Halobacteriales</taxon>
        <taxon>Haloferacaceae</taxon>
        <taxon>Halorubrum</taxon>
    </lineage>
</organism>
<protein>
    <recommendedName>
        <fullName evidence="4">Cardiolipin synthase N-terminal domain-containing protein</fullName>
    </recommendedName>
</protein>
<evidence type="ECO:0008006" key="4">
    <source>
        <dbReference type="Google" id="ProtNLM"/>
    </source>
</evidence>
<keyword evidence="3" id="KW-1185">Reference proteome</keyword>
<keyword evidence="1" id="KW-0472">Membrane</keyword>
<reference evidence="2 3" key="1">
    <citation type="journal article" date="2019" name="Int. J. Syst. Evol. Microbiol.">
        <title>The Global Catalogue of Microorganisms (GCM) 10K type strain sequencing project: providing services to taxonomists for standard genome sequencing and annotation.</title>
        <authorList>
            <consortium name="The Broad Institute Genomics Platform"/>
            <consortium name="The Broad Institute Genome Sequencing Center for Infectious Disease"/>
            <person name="Wu L."/>
            <person name="Ma J."/>
        </authorList>
    </citation>
    <scope>NUCLEOTIDE SEQUENCE [LARGE SCALE GENOMIC DNA]</scope>
    <source>
        <strain evidence="2 3">CGMCC 1.12124</strain>
    </source>
</reference>
<dbReference type="Proteomes" id="UP001596118">
    <property type="component" value="Unassembled WGS sequence"/>
</dbReference>
<keyword evidence="1" id="KW-0812">Transmembrane</keyword>
<proteinExistence type="predicted"/>